<feature type="transmembrane region" description="Helical" evidence="1">
    <location>
        <begin position="88"/>
        <end position="106"/>
    </location>
</feature>
<evidence type="ECO:0000313" key="3">
    <source>
        <dbReference type="Proteomes" id="UP001183817"/>
    </source>
</evidence>
<keyword evidence="3" id="KW-1185">Reference proteome</keyword>
<feature type="transmembrane region" description="Helical" evidence="1">
    <location>
        <begin position="118"/>
        <end position="143"/>
    </location>
</feature>
<evidence type="ECO:0000313" key="2">
    <source>
        <dbReference type="EMBL" id="MDR7359504.1"/>
    </source>
</evidence>
<feature type="transmembrane region" description="Helical" evidence="1">
    <location>
        <begin position="58"/>
        <end position="76"/>
    </location>
</feature>
<dbReference type="Proteomes" id="UP001183817">
    <property type="component" value="Unassembled WGS sequence"/>
</dbReference>
<organism evidence="2 3">
    <name type="scientific">Paeniglutamicibacter sulfureus</name>
    <dbReference type="NCBI Taxonomy" id="43666"/>
    <lineage>
        <taxon>Bacteria</taxon>
        <taxon>Bacillati</taxon>
        <taxon>Actinomycetota</taxon>
        <taxon>Actinomycetes</taxon>
        <taxon>Micrococcales</taxon>
        <taxon>Micrococcaceae</taxon>
        <taxon>Paeniglutamicibacter</taxon>
    </lineage>
</organism>
<protein>
    <submittedName>
        <fullName evidence="2">FtsH-binding integral membrane protein</fullName>
    </submittedName>
</protein>
<reference evidence="2 3" key="1">
    <citation type="submission" date="2023-07" db="EMBL/GenBank/DDBJ databases">
        <title>Sequencing the genomes of 1000 actinobacteria strains.</title>
        <authorList>
            <person name="Klenk H.-P."/>
        </authorList>
    </citation>
    <scope>NUCLEOTIDE SEQUENCE [LARGE SCALE GENOMIC DNA]</scope>
    <source>
        <strain evidence="2 3">DSM 20167</strain>
    </source>
</reference>
<keyword evidence="1" id="KW-1133">Transmembrane helix</keyword>
<dbReference type="RefSeq" id="WP_310292059.1">
    <property type="nucleotide sequence ID" value="NZ_BAAAWO010000001.1"/>
</dbReference>
<proteinExistence type="predicted"/>
<comment type="caution">
    <text evidence="2">The sequence shown here is derived from an EMBL/GenBank/DDBJ whole genome shotgun (WGS) entry which is preliminary data.</text>
</comment>
<accession>A0ABU2BNH5</accession>
<dbReference type="EMBL" id="JAVDYI010000001">
    <property type="protein sequence ID" value="MDR7359504.1"/>
    <property type="molecule type" value="Genomic_DNA"/>
</dbReference>
<gene>
    <name evidence="2" type="ORF">J2S64_003195</name>
</gene>
<keyword evidence="1" id="KW-0472">Membrane</keyword>
<name>A0ABU2BNH5_9MICC</name>
<evidence type="ECO:0000256" key="1">
    <source>
        <dbReference type="SAM" id="Phobius"/>
    </source>
</evidence>
<sequence>MTTNIAAPVWPAPRVAPAARQGTRGTPGSPRFARVVAALAAGLGAGHVWVMVAFPHGPWVGAVLGAMVLLCLKCAHRSWNNPTALAELLAMSALMAIVHTFMALGIHEHRHGGEATVATAGAGAAAMLGIAAAELALVMLCGIGLRLAASGPSAGGDAEHR</sequence>
<keyword evidence="1" id="KW-0812">Transmembrane</keyword>